<dbReference type="Gene3D" id="3.40.50.720">
    <property type="entry name" value="NAD(P)-binding Rossmann-like Domain"/>
    <property type="match status" value="1"/>
</dbReference>
<sequence length="647" mass="69310">MSTMLPDDVERAVLVGRVWRDGVINGPCVVAVRNGEVFDITGHAPTMSDLLERDDALEVARSAPGEPLGGVQQLMAHALDAKAAVGAPRLLAPCDLQAIKACGVTFAVSLLERVIEEQAGGDASRASALRSEIQSIIGSDLSAIRPGSPEAARLKADLIERGLWSPYMEVGIGPDAEVFSKSQPMSAVGQGADVGLHPDSKWNNPEPEIVLAVNSQARVLGATLGNDVNLRDIEGRSALLLGKAKDNNGSCAIGPFIRLFDEHFTIDTIRNAEVSMLIEGEDDNFHLAGASRMREISRDPLDLVSQVCGRHHQYPDGFMLFLGTMFSPIKDRDTAGGGFTHHLGDRVSISTPSLGKLVNHVQRSDAIAPWTFGVRALLGRARGASAVRAAPAVQARMQHATYPSLAGKRVVVTGGGSGIGAGMVEAFAQQGAQVHFLDVAEKDSLALQSRLATLATPPVFMRCDLTDLETLEAAFKGIGEVDILINNAANDDRHKLADVTPEYWEQRMAVNLRHQYFCAQAVADGMRQRGGGVILNFGSISWHLALPELTLYMTAKAAIEGMTRGLARDLGPHNVRVNCIIPGAVRTPRQEALWHTPEEEARILAGQCLPQRVQVDDVAALALFLASDNAGRCTGRDYFVDAGWYGA</sequence>
<dbReference type="InterPro" id="IPR002347">
    <property type="entry name" value="SDR_fam"/>
</dbReference>
<dbReference type="Gene3D" id="3.90.850.10">
    <property type="entry name" value="Fumarylacetoacetase-like, C-terminal domain"/>
    <property type="match status" value="1"/>
</dbReference>
<protein>
    <submittedName>
        <fullName evidence="4">SDR family oxidoreductase</fullName>
    </submittedName>
</protein>
<dbReference type="InterPro" id="IPR036291">
    <property type="entry name" value="NAD(P)-bd_dom_sf"/>
</dbReference>
<dbReference type="AlphaFoldDB" id="A0A845G8K5"/>
<feature type="domain" description="Fumarylacetoacetase-like C-terminal" evidence="3">
    <location>
        <begin position="183"/>
        <end position="362"/>
    </location>
</feature>
<dbReference type="Pfam" id="PF01557">
    <property type="entry name" value="FAA_hydrolase"/>
    <property type="match status" value="1"/>
</dbReference>
<evidence type="ECO:0000313" key="5">
    <source>
        <dbReference type="Proteomes" id="UP000470302"/>
    </source>
</evidence>
<dbReference type="SUPFAM" id="SSF56529">
    <property type="entry name" value="FAH"/>
    <property type="match status" value="1"/>
</dbReference>
<evidence type="ECO:0000256" key="2">
    <source>
        <dbReference type="ARBA" id="ARBA00023002"/>
    </source>
</evidence>
<dbReference type="GO" id="GO:0016491">
    <property type="term" value="F:oxidoreductase activity"/>
    <property type="evidence" value="ECO:0007669"/>
    <property type="project" value="UniProtKB-KW"/>
</dbReference>
<dbReference type="EMBL" id="WWCW01000077">
    <property type="protein sequence ID" value="MYM89516.1"/>
    <property type="molecule type" value="Genomic_DNA"/>
</dbReference>
<accession>A0A845G8K5</accession>
<comment type="caution">
    <text evidence="4">The sequence shown here is derived from an EMBL/GenBank/DDBJ whole genome shotgun (WGS) entry which is preliminary data.</text>
</comment>
<dbReference type="PANTHER" id="PTHR43639">
    <property type="entry name" value="OXIDOREDUCTASE, SHORT-CHAIN DEHYDROGENASE/REDUCTASE FAMILY (AFU_ORTHOLOGUE AFUA_5G02870)"/>
    <property type="match status" value="1"/>
</dbReference>
<dbReference type="InterPro" id="IPR036663">
    <property type="entry name" value="Fumarylacetoacetase_C_sf"/>
</dbReference>
<organism evidence="4 5">
    <name type="scientific">Duganella vulcania</name>
    <dbReference type="NCBI Taxonomy" id="2692166"/>
    <lineage>
        <taxon>Bacteria</taxon>
        <taxon>Pseudomonadati</taxon>
        <taxon>Pseudomonadota</taxon>
        <taxon>Betaproteobacteria</taxon>
        <taxon>Burkholderiales</taxon>
        <taxon>Oxalobacteraceae</taxon>
        <taxon>Telluria group</taxon>
        <taxon>Duganella</taxon>
    </lineage>
</organism>
<dbReference type="RefSeq" id="WP_161098433.1">
    <property type="nucleotide sequence ID" value="NZ_WWCW01000077.1"/>
</dbReference>
<evidence type="ECO:0000313" key="4">
    <source>
        <dbReference type="EMBL" id="MYM89516.1"/>
    </source>
</evidence>
<gene>
    <name evidence="4" type="ORF">GTP91_20350</name>
</gene>
<proteinExistence type="inferred from homology"/>
<dbReference type="PRINTS" id="PR00081">
    <property type="entry name" value="GDHRDH"/>
</dbReference>
<evidence type="ECO:0000259" key="3">
    <source>
        <dbReference type="Pfam" id="PF01557"/>
    </source>
</evidence>
<dbReference type="CDD" id="cd05233">
    <property type="entry name" value="SDR_c"/>
    <property type="match status" value="1"/>
</dbReference>
<dbReference type="PANTHER" id="PTHR43639:SF1">
    <property type="entry name" value="SHORT-CHAIN DEHYDROGENASE_REDUCTASE FAMILY PROTEIN"/>
    <property type="match status" value="1"/>
</dbReference>
<dbReference type="PRINTS" id="PR00080">
    <property type="entry name" value="SDRFAMILY"/>
</dbReference>
<evidence type="ECO:0000256" key="1">
    <source>
        <dbReference type="ARBA" id="ARBA00006484"/>
    </source>
</evidence>
<comment type="similarity">
    <text evidence="1">Belongs to the short-chain dehydrogenases/reductases (SDR) family.</text>
</comment>
<dbReference type="Proteomes" id="UP000470302">
    <property type="component" value="Unassembled WGS sequence"/>
</dbReference>
<keyword evidence="2" id="KW-0560">Oxidoreductase</keyword>
<dbReference type="FunFam" id="3.40.50.720:FF:000084">
    <property type="entry name" value="Short-chain dehydrogenase reductase"/>
    <property type="match status" value="1"/>
</dbReference>
<name>A0A845G8K5_9BURK</name>
<dbReference type="InterPro" id="IPR011234">
    <property type="entry name" value="Fumarylacetoacetase-like_C"/>
</dbReference>
<dbReference type="Pfam" id="PF13561">
    <property type="entry name" value="adh_short_C2"/>
    <property type="match status" value="1"/>
</dbReference>
<dbReference type="SUPFAM" id="SSF51735">
    <property type="entry name" value="NAD(P)-binding Rossmann-fold domains"/>
    <property type="match status" value="1"/>
</dbReference>
<reference evidence="4 5" key="1">
    <citation type="submission" date="2020-01" db="EMBL/GenBank/DDBJ databases">
        <title>Novel species isolated from a subtropical stream in China.</title>
        <authorList>
            <person name="Lu H."/>
        </authorList>
    </citation>
    <scope>NUCLEOTIDE SEQUENCE [LARGE SCALE GENOMIC DNA]</scope>
    <source>
        <strain evidence="4 5">FT82W</strain>
    </source>
</reference>